<reference evidence="2" key="1">
    <citation type="journal article" date="2014" name="Front. Microbiol.">
        <title>High frequency of phylogenetically diverse reductive dehalogenase-homologous genes in deep subseafloor sedimentary metagenomes.</title>
        <authorList>
            <person name="Kawai M."/>
            <person name="Futagami T."/>
            <person name="Toyoda A."/>
            <person name="Takaki Y."/>
            <person name="Nishi S."/>
            <person name="Hori S."/>
            <person name="Arai W."/>
            <person name="Tsubouchi T."/>
            <person name="Morono Y."/>
            <person name="Uchiyama I."/>
            <person name="Ito T."/>
            <person name="Fujiyama A."/>
            <person name="Inagaki F."/>
            <person name="Takami H."/>
        </authorList>
    </citation>
    <scope>NUCLEOTIDE SEQUENCE</scope>
    <source>
        <strain evidence="2">Expedition CK06-06</strain>
    </source>
</reference>
<sequence>LWLGCASAPAPRDHFYRLDVAAPAARATPALPGSLEVDRLRVEAVAQGRRMLYREAGRPDVISQHSYHYWTDPPGVMLQDELVRYLRAAGVARSIVTPGIHVDSDFVLKGRVVRLERHVGGGSARVVVELEFSLLDSNGRRLLLDESYREERTVAGDGVDVAIGAYEDALTTIFARLLADIPQR</sequence>
<feature type="domain" description="ABC-type transport auxiliary lipoprotein component" evidence="1">
    <location>
        <begin position="16"/>
        <end position="173"/>
    </location>
</feature>
<dbReference type="InterPro" id="IPR005586">
    <property type="entry name" value="ABC_trans_aux"/>
</dbReference>
<name>X0V3K1_9ZZZZ</name>
<proteinExistence type="predicted"/>
<dbReference type="Pfam" id="PF03886">
    <property type="entry name" value="ABC_trans_aux"/>
    <property type="match status" value="1"/>
</dbReference>
<evidence type="ECO:0000313" key="2">
    <source>
        <dbReference type="EMBL" id="GAG12719.1"/>
    </source>
</evidence>
<dbReference type="SUPFAM" id="SSF159594">
    <property type="entry name" value="XCC0632-like"/>
    <property type="match status" value="1"/>
</dbReference>
<dbReference type="AlphaFoldDB" id="X0V3K1"/>
<dbReference type="EMBL" id="BARS01022262">
    <property type="protein sequence ID" value="GAG12719.1"/>
    <property type="molecule type" value="Genomic_DNA"/>
</dbReference>
<protein>
    <recommendedName>
        <fullName evidence="1">ABC-type transport auxiliary lipoprotein component domain-containing protein</fullName>
    </recommendedName>
</protein>
<gene>
    <name evidence="2" type="ORF">S01H1_35621</name>
</gene>
<accession>X0V3K1</accession>
<comment type="caution">
    <text evidence="2">The sequence shown here is derived from an EMBL/GenBank/DDBJ whole genome shotgun (WGS) entry which is preliminary data.</text>
</comment>
<evidence type="ECO:0000259" key="1">
    <source>
        <dbReference type="Pfam" id="PF03886"/>
    </source>
</evidence>
<feature type="non-terminal residue" evidence="2">
    <location>
        <position position="1"/>
    </location>
</feature>
<organism evidence="2">
    <name type="scientific">marine sediment metagenome</name>
    <dbReference type="NCBI Taxonomy" id="412755"/>
    <lineage>
        <taxon>unclassified sequences</taxon>
        <taxon>metagenomes</taxon>
        <taxon>ecological metagenomes</taxon>
    </lineage>
</organism>
<dbReference type="Gene3D" id="3.40.50.10610">
    <property type="entry name" value="ABC-type transport auxiliary lipoprotein component"/>
    <property type="match status" value="1"/>
</dbReference>